<dbReference type="EMBL" id="WVIE01000040">
    <property type="protein sequence ID" value="NDJ19770.1"/>
    <property type="molecule type" value="Genomic_DNA"/>
</dbReference>
<evidence type="ECO:0000313" key="1">
    <source>
        <dbReference type="EMBL" id="NDJ19770.1"/>
    </source>
</evidence>
<comment type="caution">
    <text evidence="1">The sequence shown here is derived from an EMBL/GenBank/DDBJ whole genome shotgun (WGS) entry which is preliminary data.</text>
</comment>
<gene>
    <name evidence="1" type="ORF">GS601_21180</name>
</gene>
<dbReference type="InterPro" id="IPR001969">
    <property type="entry name" value="Aspartic_peptidase_AS"/>
</dbReference>
<accession>A0A8J7ZD00</accession>
<evidence type="ECO:0000313" key="2">
    <source>
        <dbReference type="Proteomes" id="UP000646053"/>
    </source>
</evidence>
<dbReference type="Gene3D" id="2.40.70.10">
    <property type="entry name" value="Acid Proteases"/>
    <property type="match status" value="1"/>
</dbReference>
<evidence type="ECO:0008006" key="3">
    <source>
        <dbReference type="Google" id="ProtNLM"/>
    </source>
</evidence>
<dbReference type="Proteomes" id="UP000646053">
    <property type="component" value="Unassembled WGS sequence"/>
</dbReference>
<protein>
    <recommendedName>
        <fullName evidence="3">Retroviral-like aspartic protease</fullName>
    </recommendedName>
</protein>
<dbReference type="PROSITE" id="PS00141">
    <property type="entry name" value="ASP_PROTEASE"/>
    <property type="match status" value="1"/>
</dbReference>
<keyword evidence="2" id="KW-1185">Reference proteome</keyword>
<organism evidence="1 2">
    <name type="scientific">Myxacorys almedinensis A</name>
    <dbReference type="NCBI Taxonomy" id="2690445"/>
    <lineage>
        <taxon>Bacteria</taxon>
        <taxon>Bacillati</taxon>
        <taxon>Cyanobacteriota</taxon>
        <taxon>Cyanophyceae</taxon>
        <taxon>Leptolyngbyales</taxon>
        <taxon>Leptolyngbyaceae</taxon>
        <taxon>Myxacorys</taxon>
        <taxon>Myxacorys almedinensis</taxon>
    </lineage>
</organism>
<dbReference type="GO" id="GO:0004190">
    <property type="term" value="F:aspartic-type endopeptidase activity"/>
    <property type="evidence" value="ECO:0007669"/>
    <property type="project" value="InterPro"/>
</dbReference>
<dbReference type="InterPro" id="IPR021109">
    <property type="entry name" value="Peptidase_aspartic_dom_sf"/>
</dbReference>
<name>A0A8J7ZD00_9CYAN</name>
<sequence>MLNGQRYSFTERIDSLGRSMIMPYVPLALTLGDRSLEVTALLDTGASVNVLPYEIGLQLGAVWENQTISIPLSGNLARSDSRGLVVAGTIAQFPSVLLGFAWTEMRDTPVILGHMNFFAEFNVCFYRHELAFEICLKDG</sequence>
<reference evidence="1" key="1">
    <citation type="submission" date="2019-12" db="EMBL/GenBank/DDBJ databases">
        <title>High-Quality draft genome sequences of three cyanobacteria isolated from the limestone walls of the Old Cathedral of Coimbra.</title>
        <authorList>
            <person name="Tiago I."/>
            <person name="Soares F."/>
            <person name="Portugal A."/>
        </authorList>
    </citation>
    <scope>NUCLEOTIDE SEQUENCE</scope>
    <source>
        <strain evidence="1">A</strain>
    </source>
</reference>
<proteinExistence type="predicted"/>
<dbReference type="AlphaFoldDB" id="A0A8J7ZD00"/>
<dbReference type="GO" id="GO:0006508">
    <property type="term" value="P:proteolysis"/>
    <property type="evidence" value="ECO:0007669"/>
    <property type="project" value="InterPro"/>
</dbReference>